<sequence length="389" mass="43948">MSALTHGGITEDMSTDLRSVLLLGPKPRPPIGGPYHPNARQRQAAEAGARRQRVQRLLRIHEYRKGLVRMERGLEASRATLLAMEEEAGVDAMETLAQFKSPAVPSMLGRKRRLRDALAECGRCQDGEHGETFDAFNAVKRHRLEVPDDRPRARRSLHDGLDDGVGVVLRHKRLVALQDEERVRRQLVDVEVLRDDARRRKRFAAAQDEEVGRHRVEVLQDDGLRHKRRLAVQDGAVRHHRSEVVQDDAVRHHRSAVVQDDAVDGAVLRYRREAQEQVDASHRYQHVVRELKEAQKDLKIEVTASSDDRPSPPRPRRLLMVDDEDVSPMEMTWLRKPGLEPATPGDAIPSPLFMRVPRGVPGATPDRLCRSPDAACRSPNALCRSPSAR</sequence>
<keyword evidence="2" id="KW-1185">Reference proteome</keyword>
<dbReference type="InParanoid" id="A0A6P8ZNB5"/>
<organism evidence="3">
    <name type="scientific">Thrips palmi</name>
    <name type="common">Melon thrips</name>
    <dbReference type="NCBI Taxonomy" id="161013"/>
    <lineage>
        <taxon>Eukaryota</taxon>
        <taxon>Metazoa</taxon>
        <taxon>Ecdysozoa</taxon>
        <taxon>Arthropoda</taxon>
        <taxon>Hexapoda</taxon>
        <taxon>Insecta</taxon>
        <taxon>Pterygota</taxon>
        <taxon>Neoptera</taxon>
        <taxon>Paraneoptera</taxon>
        <taxon>Thysanoptera</taxon>
        <taxon>Terebrantia</taxon>
        <taxon>Thripoidea</taxon>
        <taxon>Thripidae</taxon>
        <taxon>Thrips</taxon>
    </lineage>
</organism>
<protein>
    <submittedName>
        <fullName evidence="3">Uncharacterized protein LOC117645772</fullName>
    </submittedName>
</protein>
<evidence type="ECO:0000313" key="2">
    <source>
        <dbReference type="Proteomes" id="UP000515158"/>
    </source>
</evidence>
<name>A0A6P8ZNB5_THRPL</name>
<accession>A0A6P8ZNB5</accession>
<proteinExistence type="predicted"/>
<dbReference type="RefSeq" id="XP_034242064.1">
    <property type="nucleotide sequence ID" value="XM_034386173.1"/>
</dbReference>
<dbReference type="GeneID" id="117645772"/>
<feature type="region of interest" description="Disordered" evidence="1">
    <location>
        <begin position="359"/>
        <end position="389"/>
    </location>
</feature>
<dbReference type="KEGG" id="tpal:117645772"/>
<dbReference type="Proteomes" id="UP000515158">
    <property type="component" value="Unplaced"/>
</dbReference>
<evidence type="ECO:0000256" key="1">
    <source>
        <dbReference type="SAM" id="MobiDB-lite"/>
    </source>
</evidence>
<gene>
    <name evidence="3" type="primary">LOC117645772</name>
</gene>
<reference evidence="3" key="1">
    <citation type="submission" date="2025-08" db="UniProtKB">
        <authorList>
            <consortium name="RefSeq"/>
        </authorList>
    </citation>
    <scope>IDENTIFICATION</scope>
    <source>
        <tissue evidence="3">Total insect</tissue>
    </source>
</reference>
<feature type="region of interest" description="Disordered" evidence="1">
    <location>
        <begin position="27"/>
        <end position="50"/>
    </location>
</feature>
<dbReference type="AlphaFoldDB" id="A0A6P8ZNB5"/>
<evidence type="ECO:0000313" key="3">
    <source>
        <dbReference type="RefSeq" id="XP_034242064.1"/>
    </source>
</evidence>